<dbReference type="AlphaFoldDB" id="A0AA41X946"/>
<sequence length="154" mass="17961">MSEENKNVPSRSQMRNYLRQIDEFFEQTPLRGLIAEMNHFLQKGNRLLTFPVDLYESGDYLVVQAELPGISKNQIQIEIQGDYLRIAVKEDVLTEEENDADNYYRRERAVSEAMRLIKLPYPINKKQAKASYRDGILEIRAPRLPQSNDILSID</sequence>
<dbReference type="PROSITE" id="PS01031">
    <property type="entry name" value="SHSP"/>
    <property type="match status" value="1"/>
</dbReference>
<organism evidence="4 5">
    <name type="scientific">Ectobacillus ponti</name>
    <dbReference type="NCBI Taxonomy" id="2961894"/>
    <lineage>
        <taxon>Bacteria</taxon>
        <taxon>Bacillati</taxon>
        <taxon>Bacillota</taxon>
        <taxon>Bacilli</taxon>
        <taxon>Bacillales</taxon>
        <taxon>Bacillaceae</taxon>
        <taxon>Ectobacillus</taxon>
    </lineage>
</organism>
<reference evidence="4" key="1">
    <citation type="submission" date="2022-07" db="EMBL/GenBank/DDBJ databases">
        <authorList>
            <person name="Li W.-J."/>
            <person name="Deng Q.-Q."/>
        </authorList>
    </citation>
    <scope>NUCLEOTIDE SEQUENCE</scope>
    <source>
        <strain evidence="4">SYSU M60031</strain>
    </source>
</reference>
<evidence type="ECO:0000259" key="3">
    <source>
        <dbReference type="PROSITE" id="PS01031"/>
    </source>
</evidence>
<feature type="domain" description="SHSP" evidence="3">
    <location>
        <begin position="43"/>
        <end position="154"/>
    </location>
</feature>
<name>A0AA41X946_9BACI</name>
<proteinExistence type="inferred from homology"/>
<dbReference type="CDD" id="cd06464">
    <property type="entry name" value="ACD_sHsps-like"/>
    <property type="match status" value="1"/>
</dbReference>
<evidence type="ECO:0000256" key="1">
    <source>
        <dbReference type="PROSITE-ProRule" id="PRU00285"/>
    </source>
</evidence>
<evidence type="ECO:0000256" key="2">
    <source>
        <dbReference type="RuleBase" id="RU003616"/>
    </source>
</evidence>
<dbReference type="PANTHER" id="PTHR11527">
    <property type="entry name" value="HEAT-SHOCK PROTEIN 20 FAMILY MEMBER"/>
    <property type="match status" value="1"/>
</dbReference>
<comment type="caution">
    <text evidence="4">The sequence shown here is derived from an EMBL/GenBank/DDBJ whole genome shotgun (WGS) entry which is preliminary data.</text>
</comment>
<gene>
    <name evidence="4" type="ORF">NK662_10535</name>
</gene>
<comment type="similarity">
    <text evidence="1 2">Belongs to the small heat shock protein (HSP20) family.</text>
</comment>
<accession>A0AA41X946</accession>
<dbReference type="EMBL" id="JANCLT010000004">
    <property type="protein sequence ID" value="MCP8968974.1"/>
    <property type="molecule type" value="Genomic_DNA"/>
</dbReference>
<keyword evidence="5" id="KW-1185">Reference proteome</keyword>
<evidence type="ECO:0000313" key="5">
    <source>
        <dbReference type="Proteomes" id="UP001156102"/>
    </source>
</evidence>
<dbReference type="InterPro" id="IPR031107">
    <property type="entry name" value="Small_HSP"/>
</dbReference>
<dbReference type="Pfam" id="PF00011">
    <property type="entry name" value="HSP20"/>
    <property type="match status" value="1"/>
</dbReference>
<dbReference type="InterPro" id="IPR002068">
    <property type="entry name" value="A-crystallin/Hsp20_dom"/>
</dbReference>
<dbReference type="RefSeq" id="WP_254758879.1">
    <property type="nucleotide sequence ID" value="NZ_JANCLT010000004.1"/>
</dbReference>
<dbReference type="Proteomes" id="UP001156102">
    <property type="component" value="Unassembled WGS sequence"/>
</dbReference>
<dbReference type="Gene3D" id="2.60.40.790">
    <property type="match status" value="1"/>
</dbReference>
<dbReference type="SUPFAM" id="SSF49764">
    <property type="entry name" value="HSP20-like chaperones"/>
    <property type="match status" value="1"/>
</dbReference>
<evidence type="ECO:0000313" key="4">
    <source>
        <dbReference type="EMBL" id="MCP8968974.1"/>
    </source>
</evidence>
<protein>
    <submittedName>
        <fullName evidence="4">Hsp20/alpha crystallin family protein</fullName>
    </submittedName>
</protein>
<dbReference type="InterPro" id="IPR008978">
    <property type="entry name" value="HSP20-like_chaperone"/>
</dbReference>